<dbReference type="GO" id="GO:0003700">
    <property type="term" value="F:DNA-binding transcription factor activity"/>
    <property type="evidence" value="ECO:0007669"/>
    <property type="project" value="TreeGrafter"/>
</dbReference>
<comment type="caution">
    <text evidence="3">The sequence shown here is derived from an EMBL/GenBank/DDBJ whole genome shotgun (WGS) entry which is preliminary data.</text>
</comment>
<evidence type="ECO:0000256" key="1">
    <source>
        <dbReference type="ARBA" id="ARBA00004123"/>
    </source>
</evidence>
<dbReference type="EMBL" id="JAVRRD010000027">
    <property type="protein sequence ID" value="KAK5047052.1"/>
    <property type="molecule type" value="Genomic_DNA"/>
</dbReference>
<evidence type="ECO:0008006" key="5">
    <source>
        <dbReference type="Google" id="ProtNLM"/>
    </source>
</evidence>
<keyword evidence="4" id="KW-1185">Reference proteome</keyword>
<reference evidence="3 4" key="1">
    <citation type="submission" date="2023-08" db="EMBL/GenBank/DDBJ databases">
        <title>Black Yeasts Isolated from many extreme environments.</title>
        <authorList>
            <person name="Coleine C."/>
            <person name="Stajich J.E."/>
            <person name="Selbmann L."/>
        </authorList>
    </citation>
    <scope>NUCLEOTIDE SEQUENCE [LARGE SCALE GENOMIC DNA]</scope>
    <source>
        <strain evidence="3 4">CCFEE 5792</strain>
    </source>
</reference>
<dbReference type="InterPro" id="IPR021858">
    <property type="entry name" value="Fun_TF"/>
</dbReference>
<dbReference type="RefSeq" id="XP_064702619.1">
    <property type="nucleotide sequence ID" value="XM_064850550.1"/>
</dbReference>
<proteinExistence type="predicted"/>
<keyword evidence="2" id="KW-0539">Nucleus</keyword>
<dbReference type="GO" id="GO:0045944">
    <property type="term" value="P:positive regulation of transcription by RNA polymerase II"/>
    <property type="evidence" value="ECO:0007669"/>
    <property type="project" value="TreeGrafter"/>
</dbReference>
<protein>
    <recommendedName>
        <fullName evidence="5">Fungal-specific transcription factor domain-containing protein</fullName>
    </recommendedName>
</protein>
<dbReference type="Pfam" id="PF11951">
    <property type="entry name" value="Fungal_trans_2"/>
    <property type="match status" value="1"/>
</dbReference>
<organism evidence="3 4">
    <name type="scientific">Exophiala bonariae</name>
    <dbReference type="NCBI Taxonomy" id="1690606"/>
    <lineage>
        <taxon>Eukaryota</taxon>
        <taxon>Fungi</taxon>
        <taxon>Dikarya</taxon>
        <taxon>Ascomycota</taxon>
        <taxon>Pezizomycotina</taxon>
        <taxon>Eurotiomycetes</taxon>
        <taxon>Chaetothyriomycetidae</taxon>
        <taxon>Chaetothyriales</taxon>
        <taxon>Herpotrichiellaceae</taxon>
        <taxon>Exophiala</taxon>
    </lineage>
</organism>
<accession>A0AAV9N1I8</accession>
<evidence type="ECO:0000256" key="2">
    <source>
        <dbReference type="ARBA" id="ARBA00023242"/>
    </source>
</evidence>
<comment type="subcellular location">
    <subcellularLocation>
        <location evidence="1">Nucleus</location>
    </subcellularLocation>
</comment>
<dbReference type="GeneID" id="89975162"/>
<dbReference type="Proteomes" id="UP001358417">
    <property type="component" value="Unassembled WGS sequence"/>
</dbReference>
<sequence length="464" mass="51837">MKCSSTGRACLGYEPRLRWTDSVASRGKFSGKSFDVSTSTGSDGVFPPVSSPQRKSTTDILLYLTATKAPPNPQPSSNETVEFYMSYYDSHVCKDLVLEDLPHRNSFRNLLDISRHQPMLREIMIAISALHLANLTNTKHLVGVQYFSQSRSIGSPYKDALVAKSRALCLLADGLAKMSTSNGDVLLATIMLFIMFEMLDSGTKEWRFHTEGARQLMEYLHGNMRAESVCLKDLRASLMSTCIAYNILGTTFTKSSIDCRDCINPSMVQDEDLANTCLSCPPPLLRIIRDVSQCSRREKSERLSVRDADRLVSLTAAFDVLAWVSSLQRISASFDIEKRLHVGMAYKSAVCIYVMRAVSPDASMSEPLEGWVSDILYHLSFIPPGDWFFKATCWPSFIAGAETNNATQRETIISRLEKGLMDLPWGYLANAVRLLRNIWLQKDGGGSLDWLVSLKEAQTDWLIA</sequence>
<name>A0AAV9N1I8_9EURO</name>
<dbReference type="PANTHER" id="PTHR37534:SF51">
    <property type="entry name" value="ACRIFLAVINE SENSITIVITY CONTROL PROTEIN ACR-2"/>
    <property type="match status" value="1"/>
</dbReference>
<dbReference type="AlphaFoldDB" id="A0AAV9N1I8"/>
<dbReference type="PANTHER" id="PTHR37534">
    <property type="entry name" value="TRANSCRIPTIONAL ACTIVATOR PROTEIN UGA3"/>
    <property type="match status" value="1"/>
</dbReference>
<evidence type="ECO:0000313" key="4">
    <source>
        <dbReference type="Proteomes" id="UP001358417"/>
    </source>
</evidence>
<dbReference type="GO" id="GO:0000976">
    <property type="term" value="F:transcription cis-regulatory region binding"/>
    <property type="evidence" value="ECO:0007669"/>
    <property type="project" value="TreeGrafter"/>
</dbReference>
<evidence type="ECO:0000313" key="3">
    <source>
        <dbReference type="EMBL" id="KAK5047052.1"/>
    </source>
</evidence>
<dbReference type="GO" id="GO:0005634">
    <property type="term" value="C:nucleus"/>
    <property type="evidence" value="ECO:0007669"/>
    <property type="project" value="UniProtKB-SubCell"/>
</dbReference>
<gene>
    <name evidence="3" type="ORF">LTR84_006994</name>
</gene>